<feature type="transmembrane region" description="Helical" evidence="1">
    <location>
        <begin position="79"/>
        <end position="99"/>
    </location>
</feature>
<evidence type="ECO:0000256" key="1">
    <source>
        <dbReference type="SAM" id="Phobius"/>
    </source>
</evidence>
<sequence>MNNKPANAHGWLEALGKALEPVMLVMGVVSPLATIPQILKLYGSQSHHAVGLSLTTWVMYSLIACLWTIYGFYHRNPTIWVGNGLGFFMYLTMVAGIYMHTGGTW</sequence>
<gene>
    <name evidence="2" type="ORF">EHSB41UT_04229</name>
</gene>
<keyword evidence="3" id="KW-1185">Reference proteome</keyword>
<organism evidence="2 3">
    <name type="scientific">Parendozoicomonas haliclonae</name>
    <dbReference type="NCBI Taxonomy" id="1960125"/>
    <lineage>
        <taxon>Bacteria</taxon>
        <taxon>Pseudomonadati</taxon>
        <taxon>Pseudomonadota</taxon>
        <taxon>Gammaproteobacteria</taxon>
        <taxon>Oceanospirillales</taxon>
        <taxon>Endozoicomonadaceae</taxon>
        <taxon>Parendozoicomonas</taxon>
    </lineage>
</organism>
<dbReference type="GO" id="GO:0016020">
    <property type="term" value="C:membrane"/>
    <property type="evidence" value="ECO:0007669"/>
    <property type="project" value="InterPro"/>
</dbReference>
<feature type="transmembrane region" description="Helical" evidence="1">
    <location>
        <begin position="54"/>
        <end position="73"/>
    </location>
</feature>
<keyword evidence="1" id="KW-0812">Transmembrane</keyword>
<evidence type="ECO:0000313" key="3">
    <source>
        <dbReference type="Proteomes" id="UP000196573"/>
    </source>
</evidence>
<dbReference type="EMBL" id="FWPT01000012">
    <property type="protein sequence ID" value="SMA50431.1"/>
    <property type="molecule type" value="Genomic_DNA"/>
</dbReference>
<feature type="transmembrane region" description="Helical" evidence="1">
    <location>
        <begin position="22"/>
        <end position="42"/>
    </location>
</feature>
<dbReference type="NCBIfam" id="NF037969">
    <property type="entry name" value="SemiSWEET_3"/>
    <property type="match status" value="1"/>
</dbReference>
<dbReference type="Proteomes" id="UP000196573">
    <property type="component" value="Unassembled WGS sequence"/>
</dbReference>
<dbReference type="RefSeq" id="WP_242667386.1">
    <property type="nucleotide sequence ID" value="NZ_CBCSCN010000005.1"/>
</dbReference>
<dbReference type="InterPro" id="IPR004316">
    <property type="entry name" value="SWEET_rpt"/>
</dbReference>
<accession>A0A1X7AQ31</accession>
<proteinExistence type="predicted"/>
<name>A0A1X7AQ31_9GAMM</name>
<evidence type="ECO:0000313" key="2">
    <source>
        <dbReference type="EMBL" id="SMA50431.1"/>
    </source>
</evidence>
<dbReference type="Pfam" id="PF03083">
    <property type="entry name" value="MtN3_slv"/>
    <property type="match status" value="1"/>
</dbReference>
<protein>
    <submittedName>
        <fullName evidence="2">MtN3/saliva family protein</fullName>
    </submittedName>
</protein>
<dbReference type="AlphaFoldDB" id="A0A1X7AQ31"/>
<keyword evidence="1" id="KW-1133">Transmembrane helix</keyword>
<reference evidence="2 3" key="1">
    <citation type="submission" date="2017-03" db="EMBL/GenBank/DDBJ databases">
        <authorList>
            <person name="Afonso C.L."/>
            <person name="Miller P.J."/>
            <person name="Scott M.A."/>
            <person name="Spackman E."/>
            <person name="Goraichik I."/>
            <person name="Dimitrov K.M."/>
            <person name="Suarez D.L."/>
            <person name="Swayne D.E."/>
        </authorList>
    </citation>
    <scope>NUCLEOTIDE SEQUENCE [LARGE SCALE GENOMIC DNA]</scope>
    <source>
        <strain evidence="2">SB41UT1</strain>
    </source>
</reference>
<dbReference type="Gene3D" id="1.20.1280.290">
    <property type="match status" value="1"/>
</dbReference>
<keyword evidence="1" id="KW-0472">Membrane</keyword>